<dbReference type="SUPFAM" id="SSF56935">
    <property type="entry name" value="Porins"/>
    <property type="match status" value="1"/>
</dbReference>
<dbReference type="GO" id="GO:0009279">
    <property type="term" value="C:cell outer membrane"/>
    <property type="evidence" value="ECO:0007669"/>
    <property type="project" value="UniProtKB-SubCell"/>
</dbReference>
<evidence type="ECO:0000313" key="5">
    <source>
        <dbReference type="EMBL" id="GJG28673.1"/>
    </source>
</evidence>
<dbReference type="InterPro" id="IPR041700">
    <property type="entry name" value="OMP_b-brl_3"/>
</dbReference>
<dbReference type="Pfam" id="PF13715">
    <property type="entry name" value="CarbopepD_reg_2"/>
    <property type="match status" value="1"/>
</dbReference>
<evidence type="ECO:0000256" key="1">
    <source>
        <dbReference type="ARBA" id="ARBA00004442"/>
    </source>
</evidence>
<dbReference type="InterPro" id="IPR008969">
    <property type="entry name" value="CarboxyPept-like_regulatory"/>
</dbReference>
<name>A0AA37MEL5_SEGBR</name>
<dbReference type="AlphaFoldDB" id="A0AA37MEL5"/>
<accession>A0AA37MEL5</accession>
<evidence type="ECO:0000256" key="3">
    <source>
        <dbReference type="ARBA" id="ARBA00023237"/>
    </source>
</evidence>
<dbReference type="Pfam" id="PF14905">
    <property type="entry name" value="OMP_b-brl_3"/>
    <property type="match status" value="1"/>
</dbReference>
<feature type="domain" description="Outer membrane protein beta-barrel" evidence="4">
    <location>
        <begin position="368"/>
        <end position="745"/>
    </location>
</feature>
<dbReference type="Gene3D" id="2.40.170.20">
    <property type="entry name" value="TonB-dependent receptor, beta-barrel domain"/>
    <property type="match status" value="1"/>
</dbReference>
<evidence type="ECO:0000259" key="4">
    <source>
        <dbReference type="Pfam" id="PF14905"/>
    </source>
</evidence>
<dbReference type="Proteomes" id="UP000887043">
    <property type="component" value="Unassembled WGS sequence"/>
</dbReference>
<dbReference type="EMBL" id="BPTR01000001">
    <property type="protein sequence ID" value="GJG28673.1"/>
    <property type="molecule type" value="Genomic_DNA"/>
</dbReference>
<dbReference type="SUPFAM" id="SSF49464">
    <property type="entry name" value="Carboxypeptidase regulatory domain-like"/>
    <property type="match status" value="1"/>
</dbReference>
<gene>
    <name evidence="5" type="ORF">PRRU23_23730</name>
</gene>
<protein>
    <recommendedName>
        <fullName evidence="4">Outer membrane protein beta-barrel domain-containing protein</fullName>
    </recommendedName>
</protein>
<keyword evidence="3" id="KW-0998">Cell outer membrane</keyword>
<keyword evidence="2" id="KW-0472">Membrane</keyword>
<dbReference type="RefSeq" id="WP_006283788.1">
    <property type="nucleotide sequence ID" value="NZ_BPTR01000001.1"/>
</dbReference>
<comment type="subcellular location">
    <subcellularLocation>
        <location evidence="1">Cell outer membrane</location>
    </subcellularLocation>
</comment>
<reference evidence="5" key="1">
    <citation type="submission" date="2021-08" db="EMBL/GenBank/DDBJ databases">
        <title>Prevotella lacticifex sp. nov., isolated from rumen of cow.</title>
        <authorList>
            <person name="Shinkai T."/>
            <person name="Ikeyama N."/>
            <person name="Kumagai M."/>
            <person name="Ohmori H."/>
            <person name="Sakamoto M."/>
            <person name="Ohkuma M."/>
            <person name="Mitsumori M."/>
        </authorList>
    </citation>
    <scope>NUCLEOTIDE SEQUENCE</scope>
    <source>
        <strain evidence="5">DSM 11371</strain>
    </source>
</reference>
<evidence type="ECO:0000313" key="6">
    <source>
        <dbReference type="Proteomes" id="UP000887043"/>
    </source>
</evidence>
<organism evidence="5 6">
    <name type="scientific">Segatella bryantii</name>
    <name type="common">Prevotella bryantii</name>
    <dbReference type="NCBI Taxonomy" id="77095"/>
    <lineage>
        <taxon>Bacteria</taxon>
        <taxon>Pseudomonadati</taxon>
        <taxon>Bacteroidota</taxon>
        <taxon>Bacteroidia</taxon>
        <taxon>Bacteroidales</taxon>
        <taxon>Prevotellaceae</taxon>
        <taxon>Segatella</taxon>
    </lineage>
</organism>
<sequence>MRIWLLLLFVFIKTDISAQSIKGKIVDEEQGALAFANIMLLNPADSTFVRGTVSREDGTFTIETNNSEGLLKVSSVGFITKYVKAHQGNIGDIQMQSDSQMLGEVTVKGERPHFQTKDGSIIANVEGTVLGKIGTAEDVLAHIPGITKKQGGIEVFGKGTPIIYINGKKLQDLSELDRLNSTDIKNVELVTEPGAAYDVTINAVIKIKTIKKLGDGLGVAYRQVYSQAHQNGLQEQIDINYRHYNFDLFGSLYYGLSHGRQEQWNDQTVNGEHTLELIEDLIIKSRNEDFKGTLGFNYDINEQHSFGATFTSNTPTYSKAGWVTSMDVLRDGAKADRLLNIFSYTGRKRPTNDITAYYKGKIGKVDIDWNGEAYYRKNGNTQNSQETGETPDSERALTTHYAADSRLYASKLVLSVPVWKGNLQIGSEYTDIDRKNIYQIDAYGNNLPTSSDDKIKESNIAAFASYTFTMNKLHVVGGLRYEHVVSDYYDHDAYVAEQSKTYDNLFPHLSVSFPIKNASANLSYNIKARRPSYSILSSNTQYNNRYTYQSGNPLVQPSYLHTIAANVSYRWLRFYFNWRYTKDAFYQCVEPYEKDNEITLFTFRNLSHYQTISSGITLSPKFGCWHPMLDLSMMRQNFSAGDRDYNKPLFFLKFNNSIQLPHDFIINIDMDYMSKGHSTNIEWAETGGVNIGIYKGFFNDKFSLNVQGRDLFASYRGSNWMRYGNRDIYKWNYADTRKLVLTLRYKFNTTRSKYRGVGAGIDEKKRL</sequence>
<dbReference type="InterPro" id="IPR036942">
    <property type="entry name" value="Beta-barrel_TonB_sf"/>
</dbReference>
<proteinExistence type="predicted"/>
<evidence type="ECO:0000256" key="2">
    <source>
        <dbReference type="ARBA" id="ARBA00023136"/>
    </source>
</evidence>
<comment type="caution">
    <text evidence="5">The sequence shown here is derived from an EMBL/GenBank/DDBJ whole genome shotgun (WGS) entry which is preliminary data.</text>
</comment>